<dbReference type="AlphaFoldDB" id="A0A923I6S8"/>
<evidence type="ECO:0000313" key="1">
    <source>
        <dbReference type="EMBL" id="MBC5580879.1"/>
    </source>
</evidence>
<proteinExistence type="predicted"/>
<dbReference type="RefSeq" id="WP_186887258.1">
    <property type="nucleotide sequence ID" value="NZ_JACONZ010000002.1"/>
</dbReference>
<protein>
    <submittedName>
        <fullName evidence="1">Uncharacterized protein</fullName>
    </submittedName>
</protein>
<reference evidence="1" key="1">
    <citation type="submission" date="2020-08" db="EMBL/GenBank/DDBJ databases">
        <title>Genome public.</title>
        <authorList>
            <person name="Liu C."/>
            <person name="Sun Q."/>
        </authorList>
    </citation>
    <scope>NUCLEOTIDE SEQUENCE</scope>
    <source>
        <strain evidence="1">BX8</strain>
    </source>
</reference>
<keyword evidence="2" id="KW-1185">Reference proteome</keyword>
<evidence type="ECO:0000313" key="2">
    <source>
        <dbReference type="Proteomes" id="UP000659630"/>
    </source>
</evidence>
<dbReference type="Proteomes" id="UP000659630">
    <property type="component" value="Unassembled WGS sequence"/>
</dbReference>
<dbReference type="EMBL" id="JACONZ010000002">
    <property type="protein sequence ID" value="MBC5580879.1"/>
    <property type="molecule type" value="Genomic_DNA"/>
</dbReference>
<organism evidence="1 2">
    <name type="scientific">Anaerofilum hominis</name>
    <dbReference type="NCBI Taxonomy" id="2763016"/>
    <lineage>
        <taxon>Bacteria</taxon>
        <taxon>Bacillati</taxon>
        <taxon>Bacillota</taxon>
        <taxon>Clostridia</taxon>
        <taxon>Eubacteriales</taxon>
        <taxon>Oscillospiraceae</taxon>
        <taxon>Anaerofilum</taxon>
    </lineage>
</organism>
<comment type="caution">
    <text evidence="1">The sequence shown here is derived from an EMBL/GenBank/DDBJ whole genome shotgun (WGS) entry which is preliminary data.</text>
</comment>
<accession>A0A923I6S8</accession>
<sequence length="67" mass="7832">MIFDEIADIMNKESARSIAQKTGLSKSKVSRLQKGLPFYFDYNTVFALQRRGYEIKLEKMSHEKDTK</sequence>
<name>A0A923I6S8_9FIRM</name>
<gene>
    <name evidence="1" type="ORF">H8S23_05125</name>
</gene>